<feature type="domain" description="Asparagine synthetase" evidence="1">
    <location>
        <begin position="187"/>
        <end position="311"/>
    </location>
</feature>
<dbReference type="GO" id="GO:0006529">
    <property type="term" value="P:asparagine biosynthetic process"/>
    <property type="evidence" value="ECO:0007669"/>
    <property type="project" value="InterPro"/>
</dbReference>
<accession>A0A1H5ZXM2</accession>
<evidence type="ECO:0000313" key="3">
    <source>
        <dbReference type="Proteomes" id="UP000236721"/>
    </source>
</evidence>
<gene>
    <name evidence="2" type="ORF">SAMN04488244_11377</name>
</gene>
<organism evidence="2 3">
    <name type="scientific">Vibrio hangzhouensis</name>
    <dbReference type="NCBI Taxonomy" id="462991"/>
    <lineage>
        <taxon>Bacteria</taxon>
        <taxon>Pseudomonadati</taxon>
        <taxon>Pseudomonadota</taxon>
        <taxon>Gammaproteobacteria</taxon>
        <taxon>Vibrionales</taxon>
        <taxon>Vibrionaceae</taxon>
        <taxon>Vibrio</taxon>
    </lineage>
</organism>
<dbReference type="Gene3D" id="3.40.50.620">
    <property type="entry name" value="HUPs"/>
    <property type="match status" value="1"/>
</dbReference>
<reference evidence="3" key="1">
    <citation type="submission" date="2016-10" db="EMBL/GenBank/DDBJ databases">
        <authorList>
            <person name="Varghese N."/>
            <person name="Submissions S."/>
        </authorList>
    </citation>
    <scope>NUCLEOTIDE SEQUENCE [LARGE SCALE GENOMIC DNA]</scope>
    <source>
        <strain evidence="3">CGMCC 1.7062</strain>
    </source>
</reference>
<dbReference type="InterPro" id="IPR001962">
    <property type="entry name" value="Asn_synthase"/>
</dbReference>
<dbReference type="OrthoDB" id="6287162at2"/>
<dbReference type="InterPro" id="IPR014729">
    <property type="entry name" value="Rossmann-like_a/b/a_fold"/>
</dbReference>
<dbReference type="GO" id="GO:0004066">
    <property type="term" value="F:asparagine synthase (glutamine-hydrolyzing) activity"/>
    <property type="evidence" value="ECO:0007669"/>
    <property type="project" value="InterPro"/>
</dbReference>
<sequence>MAHYILTVHKKPQINRLQEKDLEQIFDAPVDDHTIIRQDNFSILCWGDPACRDKDRLIIGDVLAGQHKAYWGRSWLALDHLNSTVKANTDVLGLFPVWLKRGGDTIQVATSRQTLYELSQDEKLDDTSMRMLVAFGQLFGECTLWQNIRCLSGRTRLTINAFADIELESTHSPVLYNSQTRFEDALEAFVEAVRIAFSQGTAPLVSLSGGLDSRLILSAAIALGKKPETLTYGHPESGDYQIAHALAQQAGLKLFTGQSSIDPTQYQNIQRVAQLGAGEVPLHHAHSVLDRKLLSLTSGRTLLTGTGAETTRAFYYDRGFPGYSLFGQGVIARDQLMGKARSYIQQEFAKSATPFFEYAPQFKQAMMAELNNRIDEHIDYFSTPAMFLDNFYVQNRVARFVANGQQMLDAHYLRCHPFLNQDALYHMAHLPVRFKLSSTFHRKAIEILAPKLASIRWDKTDKPLSKGLPLSYRYPALASRLGVNRWGKQTAPLFSYASLSDNVSATQLESSLDQMQCHLNIKEEHDLQHIRNHLPTLGYSAVWAHFRKLGAPSSSSRKHAGQESEL</sequence>
<dbReference type="Proteomes" id="UP000236721">
    <property type="component" value="Unassembled WGS sequence"/>
</dbReference>
<protein>
    <submittedName>
        <fullName evidence="2">Asparagine synthase (Glutamine-hydrolysing)</fullName>
    </submittedName>
</protein>
<dbReference type="SUPFAM" id="SSF52402">
    <property type="entry name" value="Adenine nucleotide alpha hydrolases-like"/>
    <property type="match status" value="1"/>
</dbReference>
<evidence type="ECO:0000259" key="1">
    <source>
        <dbReference type="Pfam" id="PF00733"/>
    </source>
</evidence>
<keyword evidence="3" id="KW-1185">Reference proteome</keyword>
<evidence type="ECO:0000313" key="2">
    <source>
        <dbReference type="EMBL" id="SEG41253.1"/>
    </source>
</evidence>
<dbReference type="AlphaFoldDB" id="A0A1H5ZXM2"/>
<dbReference type="RefSeq" id="WP_103880975.1">
    <property type="nucleotide sequence ID" value="NZ_FNVG01000013.1"/>
</dbReference>
<dbReference type="Pfam" id="PF00733">
    <property type="entry name" value="Asn_synthase"/>
    <property type="match status" value="1"/>
</dbReference>
<proteinExistence type="predicted"/>
<dbReference type="EMBL" id="FNVG01000013">
    <property type="protein sequence ID" value="SEG41253.1"/>
    <property type="molecule type" value="Genomic_DNA"/>
</dbReference>
<name>A0A1H5ZXM2_9VIBR</name>